<dbReference type="CDD" id="cd14798">
    <property type="entry name" value="RX-CC_like"/>
    <property type="match status" value="1"/>
</dbReference>
<dbReference type="Gene3D" id="3.40.50.300">
    <property type="entry name" value="P-loop containing nucleotide triphosphate hydrolases"/>
    <property type="match status" value="1"/>
</dbReference>
<name>A0ABQ7L963_BRACM</name>
<dbReference type="Gene3D" id="1.20.5.4130">
    <property type="match status" value="1"/>
</dbReference>
<organism evidence="6 7">
    <name type="scientific">Brassica rapa subsp. trilocularis</name>
    <dbReference type="NCBI Taxonomy" id="1813537"/>
    <lineage>
        <taxon>Eukaryota</taxon>
        <taxon>Viridiplantae</taxon>
        <taxon>Streptophyta</taxon>
        <taxon>Embryophyta</taxon>
        <taxon>Tracheophyta</taxon>
        <taxon>Spermatophyta</taxon>
        <taxon>Magnoliopsida</taxon>
        <taxon>eudicotyledons</taxon>
        <taxon>Gunneridae</taxon>
        <taxon>Pentapetalae</taxon>
        <taxon>rosids</taxon>
        <taxon>malvids</taxon>
        <taxon>Brassicales</taxon>
        <taxon>Brassicaceae</taxon>
        <taxon>Brassiceae</taxon>
        <taxon>Brassica</taxon>
    </lineage>
</organism>
<dbReference type="InterPro" id="IPR038005">
    <property type="entry name" value="RX-like_CC"/>
</dbReference>
<feature type="domain" description="NB-ARC" evidence="4">
    <location>
        <begin position="167"/>
        <end position="289"/>
    </location>
</feature>
<protein>
    <recommendedName>
        <fullName evidence="8">Disease resistance protein</fullName>
    </recommendedName>
</protein>
<evidence type="ECO:0000259" key="5">
    <source>
        <dbReference type="Pfam" id="PF18052"/>
    </source>
</evidence>
<proteinExistence type="predicted"/>
<evidence type="ECO:0000256" key="3">
    <source>
        <dbReference type="ARBA" id="ARBA00022821"/>
    </source>
</evidence>
<dbReference type="Pfam" id="PF00931">
    <property type="entry name" value="NB-ARC"/>
    <property type="match status" value="1"/>
</dbReference>
<dbReference type="InterPro" id="IPR002182">
    <property type="entry name" value="NB-ARC"/>
</dbReference>
<keyword evidence="7" id="KW-1185">Reference proteome</keyword>
<reference evidence="6 7" key="1">
    <citation type="submission" date="2021-03" db="EMBL/GenBank/DDBJ databases">
        <authorList>
            <person name="King G.J."/>
            <person name="Bancroft I."/>
            <person name="Baten A."/>
            <person name="Bloomfield J."/>
            <person name="Borpatragohain P."/>
            <person name="He Z."/>
            <person name="Irish N."/>
            <person name="Irwin J."/>
            <person name="Liu K."/>
            <person name="Mauleon R.P."/>
            <person name="Moore J."/>
            <person name="Morris R."/>
            <person name="Ostergaard L."/>
            <person name="Wang B."/>
            <person name="Wells R."/>
        </authorList>
    </citation>
    <scope>NUCLEOTIDE SEQUENCE [LARGE SCALE GENOMIC DNA]</scope>
    <source>
        <strain evidence="6">R-o-18</strain>
        <tissue evidence="6">Leaf</tissue>
    </source>
</reference>
<evidence type="ECO:0000313" key="7">
    <source>
        <dbReference type="Proteomes" id="UP000823674"/>
    </source>
</evidence>
<keyword evidence="1" id="KW-0677">Repeat</keyword>
<evidence type="ECO:0000256" key="1">
    <source>
        <dbReference type="ARBA" id="ARBA00022737"/>
    </source>
</evidence>
<feature type="domain" description="Disease resistance N-terminal" evidence="5">
    <location>
        <begin position="34"/>
        <end position="111"/>
    </location>
</feature>
<dbReference type="PANTHER" id="PTHR19338:SF66">
    <property type="entry name" value="NB-ARC DOMAIN-CONTAINING PROTEIN"/>
    <property type="match status" value="1"/>
</dbReference>
<evidence type="ECO:0008006" key="8">
    <source>
        <dbReference type="Google" id="ProtNLM"/>
    </source>
</evidence>
<dbReference type="EMBL" id="JADBGQ010000008">
    <property type="protein sequence ID" value="KAG5383100.1"/>
    <property type="molecule type" value="Genomic_DNA"/>
</dbReference>
<evidence type="ECO:0000259" key="4">
    <source>
        <dbReference type="Pfam" id="PF00931"/>
    </source>
</evidence>
<dbReference type="SUPFAM" id="SSF52540">
    <property type="entry name" value="P-loop containing nucleoside triphosphate hydrolases"/>
    <property type="match status" value="1"/>
</dbReference>
<sequence length="293" mass="34266">MIELGHLVISLPKGESLGASERRQMAETLLLFGFEKLWELLVRESDRFKGVDPQFTELKSELEKLRIFLRDADIKKHRNEMVRNTVKITKEIIYDAEDIIETFVLKEQLGNTGGIKKRIRQLACIMADRWKIAFKMESLSKRIAKERQREIRQTFSSDNEDHLVGLEKNIEILVGKLMEEDSSQVVSITGMGGIGKTTLARQVFNHEKIKSHFSRLAWVCVSQKLTRKYVWQTILRKLMPGHREAEMTEDELQEKINQFLETQKALIVLDDIWTQEDWNIIKPMFPRKRGNIL</sequence>
<dbReference type="PANTHER" id="PTHR19338">
    <property type="entry name" value="TRANSLOCASE OF INNER MITOCHONDRIAL MEMBRANE 13 HOMOLOG"/>
    <property type="match status" value="1"/>
</dbReference>
<evidence type="ECO:0000313" key="6">
    <source>
        <dbReference type="EMBL" id="KAG5383100.1"/>
    </source>
</evidence>
<keyword evidence="2" id="KW-0547">Nucleotide-binding</keyword>
<dbReference type="Proteomes" id="UP000823674">
    <property type="component" value="Chromosome A09"/>
</dbReference>
<dbReference type="PRINTS" id="PR00364">
    <property type="entry name" value="DISEASERSIST"/>
</dbReference>
<dbReference type="InterPro" id="IPR027417">
    <property type="entry name" value="P-loop_NTPase"/>
</dbReference>
<accession>A0ABQ7L963</accession>
<gene>
    <name evidence="6" type="primary">A09g503540.1_BraROA</name>
    <name evidence="6" type="ORF">IGI04_034570</name>
</gene>
<keyword evidence="3" id="KW-0611">Plant defense</keyword>
<evidence type="ECO:0000256" key="2">
    <source>
        <dbReference type="ARBA" id="ARBA00022741"/>
    </source>
</evidence>
<dbReference type="Pfam" id="PF18052">
    <property type="entry name" value="Rx_N"/>
    <property type="match status" value="1"/>
</dbReference>
<comment type="caution">
    <text evidence="6">The sequence shown here is derived from an EMBL/GenBank/DDBJ whole genome shotgun (WGS) entry which is preliminary data.</text>
</comment>
<dbReference type="InterPro" id="IPR041118">
    <property type="entry name" value="Rx_N"/>
</dbReference>